<proteinExistence type="predicted"/>
<dbReference type="Proteomes" id="UP000001600">
    <property type="component" value="Chromosome 1"/>
</dbReference>
<evidence type="ECO:0000256" key="1">
    <source>
        <dbReference type="SAM" id="MobiDB-lite"/>
    </source>
</evidence>
<dbReference type="EMBL" id="CP000628">
    <property type="protein sequence ID" value="ACM27533.1"/>
    <property type="molecule type" value="Genomic_DNA"/>
</dbReference>
<evidence type="ECO:0000313" key="3">
    <source>
        <dbReference type="Proteomes" id="UP000001600"/>
    </source>
</evidence>
<feature type="compositionally biased region" description="Polar residues" evidence="1">
    <location>
        <begin position="46"/>
        <end position="66"/>
    </location>
</feature>
<organism evidence="2 3">
    <name type="scientific">Rhizobium rhizogenes (strain K84 / ATCC BAA-868)</name>
    <name type="common">Agrobacterium radiobacter</name>
    <dbReference type="NCBI Taxonomy" id="311403"/>
    <lineage>
        <taxon>Bacteria</taxon>
        <taxon>Pseudomonadati</taxon>
        <taxon>Pseudomonadota</taxon>
        <taxon>Alphaproteobacteria</taxon>
        <taxon>Hyphomicrobiales</taxon>
        <taxon>Rhizobiaceae</taxon>
        <taxon>Rhizobium/Agrobacterium group</taxon>
        <taxon>Rhizobium</taxon>
    </lineage>
</organism>
<accession>B9J9D1</accession>
<gene>
    <name evidence="2" type="ordered locus">Arad_3627</name>
</gene>
<dbReference type="HOGENOM" id="CLU_2821538_0_0_5"/>
<evidence type="ECO:0000313" key="2">
    <source>
        <dbReference type="EMBL" id="ACM27533.1"/>
    </source>
</evidence>
<feature type="region of interest" description="Disordered" evidence="1">
    <location>
        <begin position="1"/>
        <end position="66"/>
    </location>
</feature>
<protein>
    <submittedName>
        <fullName evidence="2">Uncharacterized protein</fullName>
    </submittedName>
</protein>
<name>B9J9D1_RHIR8</name>
<dbReference type="KEGG" id="ara:Arad_3627"/>
<reference evidence="2 3" key="1">
    <citation type="journal article" date="2009" name="J. Bacteriol.">
        <title>Genome sequences of three Agrobacterium biovars help elucidate the evolution of multichromosome genomes in bacteria.</title>
        <authorList>
            <person name="Slater S.C."/>
            <person name="Goldman B.S."/>
            <person name="Goodner B."/>
            <person name="Setubal J.C."/>
            <person name="Farrand S.K."/>
            <person name="Nester E.W."/>
            <person name="Burr T.J."/>
            <person name="Banta L."/>
            <person name="Dickerman A.W."/>
            <person name="Paulsen I."/>
            <person name="Otten L."/>
            <person name="Suen G."/>
            <person name="Welch R."/>
            <person name="Almeida N.F."/>
            <person name="Arnold F."/>
            <person name="Burton O.T."/>
            <person name="Du Z."/>
            <person name="Ewing A."/>
            <person name="Godsy E."/>
            <person name="Heisel S."/>
            <person name="Houmiel K.L."/>
            <person name="Jhaveri J."/>
            <person name="Lu J."/>
            <person name="Miller N.M."/>
            <person name="Norton S."/>
            <person name="Chen Q."/>
            <person name="Phoolcharoen W."/>
            <person name="Ohlin V."/>
            <person name="Ondrusek D."/>
            <person name="Pride N."/>
            <person name="Stricklin S.L."/>
            <person name="Sun J."/>
            <person name="Wheeler C."/>
            <person name="Wilson L."/>
            <person name="Zhu H."/>
            <person name="Wood D.W."/>
        </authorList>
    </citation>
    <scope>NUCLEOTIDE SEQUENCE [LARGE SCALE GENOMIC DNA]</scope>
    <source>
        <strain evidence="3">K84 / ATCC BAA-868</strain>
    </source>
</reference>
<dbReference type="AlphaFoldDB" id="B9J9D1"/>
<sequence>MERPPFAVVSQSPDAASRLRWPGLRHRLSGSKSSGDGKAPRCNASAPATATSRWSSACESSSGPMG</sequence>